<sequence>MEDCLNSVTTGGKKMSQLSQLQKNKLKLDVDQNTLEELNRNKSTCSVSNDMQRTLAEDITTQKRFIATQQNMEKKYKQLEDHNRLEKYKIDNMKKIQHELNSLKQIFKHSNDRIKKIEKICDYLDDKYDSSTNTSQIDEFIELLYECEDLDDQPELELPVVPTT</sequence>
<name>A0AA48SFE3_9VIRU</name>
<accession>A0AA48SFE3</accession>
<protein>
    <submittedName>
        <fullName evidence="1">ORF2</fullName>
    </submittedName>
</protein>
<reference evidence="1" key="1">
    <citation type="journal article" date="2023" name="Front. Mar. Sci.">
        <title>Tracing the invertebrate herpesviruses in the global sequence datasets.</title>
        <authorList>
            <person name="Rosani U."/>
            <person name="Gaia M."/>
            <person name="Delmont T.O."/>
            <person name="Krupovic M."/>
        </authorList>
    </citation>
    <scope>NUCLEOTIDE SEQUENCE</scope>
    <source>
        <strain evidence="1">MalacoHV2/Med/2018 153</strain>
    </source>
</reference>
<dbReference type="EMBL" id="BK063060">
    <property type="protein sequence ID" value="DBA11542.1"/>
    <property type="molecule type" value="Genomic_DNA"/>
</dbReference>
<evidence type="ECO:0000313" key="1">
    <source>
        <dbReference type="EMBL" id="DBA11542.1"/>
    </source>
</evidence>
<reference evidence="1" key="2">
    <citation type="submission" date="2023-01" db="EMBL/GenBank/DDBJ databases">
        <authorList>
            <person name="Rosani U."/>
            <person name="Delmont T.O."/>
            <person name="Gaia M."/>
            <person name="Krupovic M."/>
        </authorList>
    </citation>
    <scope>NUCLEOTIDE SEQUENCE</scope>
    <source>
        <strain evidence="1">MalacoHV2/Med/2018 153</strain>
    </source>
</reference>
<proteinExistence type="predicted"/>
<organism evidence="1">
    <name type="scientific">Malaco herpesvirus 2</name>
    <dbReference type="NCBI Taxonomy" id="3031798"/>
    <lineage>
        <taxon>Viruses</taxon>
        <taxon>Duplodnaviria</taxon>
        <taxon>Heunggongvirae</taxon>
        <taxon>Peploviricota</taxon>
        <taxon>Herviviricetes</taxon>
        <taxon>Herpesvirales</taxon>
        <taxon>Malacoherpesviridae</taxon>
    </lineage>
</organism>